<comment type="subcellular location">
    <subcellularLocation>
        <location evidence="1">Cytoplasm</location>
    </subcellularLocation>
</comment>
<evidence type="ECO:0000259" key="5">
    <source>
        <dbReference type="PROSITE" id="PS50132"/>
    </source>
</evidence>
<dbReference type="GO" id="GO:0030877">
    <property type="term" value="C:beta-catenin destruction complex"/>
    <property type="evidence" value="ECO:0007669"/>
    <property type="project" value="TreeGrafter"/>
</dbReference>
<name>A0A423T024_PENVA</name>
<dbReference type="GO" id="GO:0005737">
    <property type="term" value="C:cytoplasm"/>
    <property type="evidence" value="ECO:0007669"/>
    <property type="project" value="UniProtKB-SubCell"/>
</dbReference>
<feature type="compositionally biased region" description="Basic and acidic residues" evidence="4">
    <location>
        <begin position="1"/>
        <end position="23"/>
    </location>
</feature>
<reference evidence="6 7" key="2">
    <citation type="submission" date="2019-01" db="EMBL/GenBank/DDBJ databases">
        <title>The decoding of complex shrimp genome reveals the adaptation for benthos swimmer, frequently molting mechanism and breeding impact on genome.</title>
        <authorList>
            <person name="Sun Y."/>
            <person name="Gao Y."/>
            <person name="Yu Y."/>
        </authorList>
    </citation>
    <scope>NUCLEOTIDE SEQUENCE [LARGE SCALE GENOMIC DNA]</scope>
    <source>
        <tissue evidence="6">Muscle</tissue>
    </source>
</reference>
<feature type="domain" description="RGS" evidence="5">
    <location>
        <begin position="42"/>
        <end position="163"/>
    </location>
</feature>
<evidence type="ECO:0000256" key="1">
    <source>
        <dbReference type="ARBA" id="ARBA00004496"/>
    </source>
</evidence>
<organism evidence="6 7">
    <name type="scientific">Penaeus vannamei</name>
    <name type="common">Whiteleg shrimp</name>
    <name type="synonym">Litopenaeus vannamei</name>
    <dbReference type="NCBI Taxonomy" id="6689"/>
    <lineage>
        <taxon>Eukaryota</taxon>
        <taxon>Metazoa</taxon>
        <taxon>Ecdysozoa</taxon>
        <taxon>Arthropoda</taxon>
        <taxon>Crustacea</taxon>
        <taxon>Multicrustacea</taxon>
        <taxon>Malacostraca</taxon>
        <taxon>Eumalacostraca</taxon>
        <taxon>Eucarida</taxon>
        <taxon>Decapoda</taxon>
        <taxon>Dendrobranchiata</taxon>
        <taxon>Penaeoidea</taxon>
        <taxon>Penaeidae</taxon>
        <taxon>Penaeus</taxon>
    </lineage>
</organism>
<comment type="caution">
    <text evidence="6">The sequence shown here is derived from an EMBL/GenBank/DDBJ whole genome shotgun (WGS) entry which is preliminary data.</text>
</comment>
<dbReference type="GO" id="GO:0032436">
    <property type="term" value="P:positive regulation of proteasomal ubiquitin-dependent protein catabolic process"/>
    <property type="evidence" value="ECO:0007669"/>
    <property type="project" value="TreeGrafter"/>
</dbReference>
<sequence length="173" mass="19595">MATPAKTEKPKDEKERDKDDKPKAPPKPKAPSKPQLEKWVSSINALLSDPDGLKAFRAFLKESEVEDGELTRYLDFYEEVESYKAEFKRLEESAKDIFETYLEDAAHQGIILQVGADKEVGTGGKSVEIGDKLEDEGLEGVQLFDEPQKKVKQKLADGQYINFCSHLKEKYKL</sequence>
<evidence type="ECO:0000256" key="2">
    <source>
        <dbReference type="ARBA" id="ARBA00022490"/>
    </source>
</evidence>
<keyword evidence="3" id="KW-0175">Coiled coil</keyword>
<dbReference type="OrthoDB" id="10007451at2759"/>
<feature type="region of interest" description="Disordered" evidence="4">
    <location>
        <begin position="1"/>
        <end position="36"/>
    </location>
</feature>
<dbReference type="EMBL" id="QCYY01002518">
    <property type="protein sequence ID" value="ROT69791.1"/>
    <property type="molecule type" value="Genomic_DNA"/>
</dbReference>
<dbReference type="Proteomes" id="UP000283509">
    <property type="component" value="Unassembled WGS sequence"/>
</dbReference>
<dbReference type="InterPro" id="IPR044926">
    <property type="entry name" value="RGS_subdomain_2"/>
</dbReference>
<dbReference type="SUPFAM" id="SSF48097">
    <property type="entry name" value="Regulator of G-protein signaling, RGS"/>
    <property type="match status" value="1"/>
</dbReference>
<dbReference type="AlphaFoldDB" id="A0A423T024"/>
<dbReference type="GO" id="GO:0060090">
    <property type="term" value="F:molecular adaptor activity"/>
    <property type="evidence" value="ECO:0007669"/>
    <property type="project" value="TreeGrafter"/>
</dbReference>
<keyword evidence="7" id="KW-1185">Reference proteome</keyword>
<evidence type="ECO:0000313" key="6">
    <source>
        <dbReference type="EMBL" id="ROT69791.1"/>
    </source>
</evidence>
<dbReference type="Gene3D" id="1.10.167.10">
    <property type="entry name" value="Regulator of G-protein Signalling 4, domain 2"/>
    <property type="match status" value="1"/>
</dbReference>
<dbReference type="GO" id="GO:0048468">
    <property type="term" value="P:cell development"/>
    <property type="evidence" value="ECO:0007669"/>
    <property type="project" value="TreeGrafter"/>
</dbReference>
<reference evidence="6 7" key="1">
    <citation type="submission" date="2018-04" db="EMBL/GenBank/DDBJ databases">
        <authorList>
            <person name="Zhang X."/>
            <person name="Yuan J."/>
            <person name="Li F."/>
            <person name="Xiang J."/>
        </authorList>
    </citation>
    <scope>NUCLEOTIDE SEQUENCE [LARGE SCALE GENOMIC DNA]</scope>
    <source>
        <tissue evidence="6">Muscle</tissue>
    </source>
</reference>
<keyword evidence="2" id="KW-0963">Cytoplasm</keyword>
<dbReference type="GO" id="GO:0031625">
    <property type="term" value="F:ubiquitin protein ligase binding"/>
    <property type="evidence" value="ECO:0007669"/>
    <property type="project" value="TreeGrafter"/>
</dbReference>
<dbReference type="Pfam" id="PF00615">
    <property type="entry name" value="RGS"/>
    <property type="match status" value="1"/>
</dbReference>
<dbReference type="InterPro" id="IPR036305">
    <property type="entry name" value="RGS_sf"/>
</dbReference>
<dbReference type="InterPro" id="IPR016137">
    <property type="entry name" value="RGS"/>
</dbReference>
<protein>
    <recommendedName>
        <fullName evidence="5">RGS domain-containing protein</fullName>
    </recommendedName>
</protein>
<feature type="coiled-coil region" evidence="3">
    <location>
        <begin position="73"/>
        <end position="100"/>
    </location>
</feature>
<dbReference type="GO" id="GO:0005886">
    <property type="term" value="C:plasma membrane"/>
    <property type="evidence" value="ECO:0007669"/>
    <property type="project" value="TreeGrafter"/>
</dbReference>
<gene>
    <name evidence="6" type="ORF">C7M84_011986</name>
</gene>
<dbReference type="PROSITE" id="PS50132">
    <property type="entry name" value="RGS"/>
    <property type="match status" value="1"/>
</dbReference>
<proteinExistence type="predicted"/>
<accession>A0A423T024</accession>
<evidence type="ECO:0000256" key="3">
    <source>
        <dbReference type="SAM" id="Coils"/>
    </source>
</evidence>
<dbReference type="PANTHER" id="PTHR46102">
    <property type="entry name" value="AXIN"/>
    <property type="match status" value="1"/>
</dbReference>
<evidence type="ECO:0000313" key="7">
    <source>
        <dbReference type="Proteomes" id="UP000283509"/>
    </source>
</evidence>
<evidence type="ECO:0000256" key="4">
    <source>
        <dbReference type="SAM" id="MobiDB-lite"/>
    </source>
</evidence>
<dbReference type="PANTHER" id="PTHR46102:SF2">
    <property type="entry name" value="AXIN"/>
    <property type="match status" value="1"/>
</dbReference>
<dbReference type="SMART" id="SM00315">
    <property type="entry name" value="RGS"/>
    <property type="match status" value="1"/>
</dbReference>
<dbReference type="GO" id="GO:0008013">
    <property type="term" value="F:beta-catenin binding"/>
    <property type="evidence" value="ECO:0007669"/>
    <property type="project" value="TreeGrafter"/>
</dbReference>
<dbReference type="GO" id="GO:0005634">
    <property type="term" value="C:nucleus"/>
    <property type="evidence" value="ECO:0007669"/>
    <property type="project" value="TreeGrafter"/>
</dbReference>
<dbReference type="GO" id="GO:0019901">
    <property type="term" value="F:protein kinase binding"/>
    <property type="evidence" value="ECO:0007669"/>
    <property type="project" value="TreeGrafter"/>
</dbReference>
<dbReference type="GO" id="GO:0090090">
    <property type="term" value="P:negative regulation of canonical Wnt signaling pathway"/>
    <property type="evidence" value="ECO:0007669"/>
    <property type="project" value="InterPro"/>
</dbReference>
<dbReference type="InterPro" id="IPR043581">
    <property type="entry name" value="Axin-like"/>
</dbReference>
<dbReference type="STRING" id="6689.A0A423T024"/>